<dbReference type="Proteomes" id="UP001057402">
    <property type="component" value="Chromosome 12"/>
</dbReference>
<protein>
    <submittedName>
        <fullName evidence="1">Uncharacterized protein</fullName>
    </submittedName>
</protein>
<evidence type="ECO:0000313" key="1">
    <source>
        <dbReference type="EMBL" id="KAI4304764.1"/>
    </source>
</evidence>
<reference evidence="2" key="1">
    <citation type="journal article" date="2023" name="Front. Plant Sci.">
        <title>Chromosomal-level genome assembly of Melastoma candidum provides insights into trichome evolution.</title>
        <authorList>
            <person name="Zhong Y."/>
            <person name="Wu W."/>
            <person name="Sun C."/>
            <person name="Zou P."/>
            <person name="Liu Y."/>
            <person name="Dai S."/>
            <person name="Zhou R."/>
        </authorList>
    </citation>
    <scope>NUCLEOTIDE SEQUENCE [LARGE SCALE GENOMIC DNA]</scope>
</reference>
<proteinExistence type="predicted"/>
<dbReference type="EMBL" id="CM042891">
    <property type="protein sequence ID" value="KAI4304764.1"/>
    <property type="molecule type" value="Genomic_DNA"/>
</dbReference>
<organism evidence="1 2">
    <name type="scientific">Melastoma candidum</name>
    <dbReference type="NCBI Taxonomy" id="119954"/>
    <lineage>
        <taxon>Eukaryota</taxon>
        <taxon>Viridiplantae</taxon>
        <taxon>Streptophyta</taxon>
        <taxon>Embryophyta</taxon>
        <taxon>Tracheophyta</taxon>
        <taxon>Spermatophyta</taxon>
        <taxon>Magnoliopsida</taxon>
        <taxon>eudicotyledons</taxon>
        <taxon>Gunneridae</taxon>
        <taxon>Pentapetalae</taxon>
        <taxon>rosids</taxon>
        <taxon>malvids</taxon>
        <taxon>Myrtales</taxon>
        <taxon>Melastomataceae</taxon>
        <taxon>Melastomatoideae</taxon>
        <taxon>Melastomateae</taxon>
        <taxon>Melastoma</taxon>
    </lineage>
</organism>
<keyword evidence="2" id="KW-1185">Reference proteome</keyword>
<comment type="caution">
    <text evidence="1">The sequence shown here is derived from an EMBL/GenBank/DDBJ whole genome shotgun (WGS) entry which is preliminary data.</text>
</comment>
<sequence>MYVKGGRLDLARTVFDEMGVRNSVARNAIVDGHLWQGYVRRSRDWLLVLYMGLSSGTLHGRLEDMPLIDWQINDPVNTRTPPQGCMQEDKSASSYTCDLLNSSPLQAIVVGIWK</sequence>
<gene>
    <name evidence="1" type="ORF">MLD38_040235</name>
</gene>
<accession>A0ACB9L5F4</accession>
<name>A0ACB9L5F4_9MYRT</name>
<evidence type="ECO:0000313" key="2">
    <source>
        <dbReference type="Proteomes" id="UP001057402"/>
    </source>
</evidence>